<feature type="compositionally biased region" description="Low complexity" evidence="5">
    <location>
        <begin position="406"/>
        <end position="416"/>
    </location>
</feature>
<evidence type="ECO:0000256" key="2">
    <source>
        <dbReference type="ARBA" id="ARBA00023125"/>
    </source>
</evidence>
<proteinExistence type="predicted"/>
<feature type="region of interest" description="Disordered" evidence="5">
    <location>
        <begin position="539"/>
        <end position="567"/>
    </location>
</feature>
<dbReference type="AlphaFoldDB" id="B6QQ77"/>
<sequence>MSFDRVLPRPPALLDEPGNRPLHSHSSSLLEHKIMNVTERTRAAAISLVSVGEIPMSRPTSEPDNCSTALSQMQLSAINREQTVQNGQLTASYSAASTRQNTPVLTTVESTVIGAGDRSGSRSPTRLEAAKEVASQFCLCQPDPKIPRPRNAFILYRQHYQSAVVAQNPGLANPEISKIIGEQWRALPAESKDQWKALAEAEKARHQQQYPDYRYQPRRYGRDYNARNSSTSGNQMGPTFCNRCGGRLMNPPSTPHTPLTATVPPMNSRSMDSMSPHPGSSSSTSSSSSRGNNDMSNRRPNELLIPTDTDRRLFNNQWKEPESAPMDNKRRRLNGSTFQHTESPETEPYSLSSQKTYVSRPGVAYFRSHVDTTSKGPIHHQQQPPRHGSEGYFDPSLTLPPLKADSNSPSSPSTTTRIQTDSVMTIPVLNKIKLLAKISPPVSELESSPSRGAVIAVDGQDPAQVKVMMKYLGQLLIDDGKYIVRVFEGPEILARKESATGEMMDAMVEYLSIISNWHRISNEIIQFVSPRSSVHAANESSTACSTGSPESSGSSSTASPSPTLSQSSTSLIPIALVPRYQLTTADAYACKIPVNDCYTFLDHWQWMASLWRACIGPDVIVHIRECDREEIERQGPGVPVEVRLHEARTLIIRRLPDPSKDIEEKALRRVGFEIEDFLTW</sequence>
<dbReference type="CDD" id="cd01389">
    <property type="entry name" value="HMG-box_ROX1-like"/>
    <property type="match status" value="1"/>
</dbReference>
<dbReference type="Gene3D" id="1.10.30.10">
    <property type="entry name" value="High mobility group box domain"/>
    <property type="match status" value="1"/>
</dbReference>
<feature type="compositionally biased region" description="Low complexity" evidence="5">
    <location>
        <begin position="270"/>
        <end position="295"/>
    </location>
</feature>
<feature type="compositionally biased region" description="Low complexity" evidence="5">
    <location>
        <begin position="545"/>
        <end position="567"/>
    </location>
</feature>
<dbReference type="GO" id="GO:0030154">
    <property type="term" value="P:cell differentiation"/>
    <property type="evidence" value="ECO:0007669"/>
    <property type="project" value="TreeGrafter"/>
</dbReference>
<protein>
    <submittedName>
        <fullName evidence="7">HMG box transcriptional regulator, putative</fullName>
    </submittedName>
</protein>
<feature type="region of interest" description="Disordered" evidence="5">
    <location>
        <begin position="337"/>
        <end position="356"/>
    </location>
</feature>
<dbReference type="OrthoDB" id="6247875at2759"/>
<feature type="compositionally biased region" description="Polar residues" evidence="5">
    <location>
        <begin position="226"/>
        <end position="237"/>
    </location>
</feature>
<dbReference type="GO" id="GO:0001228">
    <property type="term" value="F:DNA-binding transcription activator activity, RNA polymerase II-specific"/>
    <property type="evidence" value="ECO:0007669"/>
    <property type="project" value="TreeGrafter"/>
</dbReference>
<feature type="compositionally biased region" description="Polar residues" evidence="5">
    <location>
        <begin position="256"/>
        <end position="269"/>
    </location>
</feature>
<dbReference type="HOGENOM" id="CLU_010453_0_0_1"/>
<feature type="region of interest" description="Disordered" evidence="5">
    <location>
        <begin position="200"/>
        <end position="332"/>
    </location>
</feature>
<feature type="region of interest" description="Disordered" evidence="5">
    <location>
        <begin position="1"/>
        <end position="27"/>
    </location>
</feature>
<evidence type="ECO:0000256" key="5">
    <source>
        <dbReference type="SAM" id="MobiDB-lite"/>
    </source>
</evidence>
<dbReference type="SUPFAM" id="SSF47095">
    <property type="entry name" value="HMG-box"/>
    <property type="match status" value="1"/>
</dbReference>
<dbReference type="GO" id="GO:0000978">
    <property type="term" value="F:RNA polymerase II cis-regulatory region sequence-specific DNA binding"/>
    <property type="evidence" value="ECO:0007669"/>
    <property type="project" value="TreeGrafter"/>
</dbReference>
<dbReference type="InterPro" id="IPR036910">
    <property type="entry name" value="HMG_box_dom_sf"/>
</dbReference>
<feature type="region of interest" description="Disordered" evidence="5">
    <location>
        <begin position="373"/>
        <end position="417"/>
    </location>
</feature>
<dbReference type="Proteomes" id="UP000001294">
    <property type="component" value="Unassembled WGS sequence"/>
</dbReference>
<dbReference type="EMBL" id="DS995904">
    <property type="protein sequence ID" value="EEA20220.1"/>
    <property type="molecule type" value="Genomic_DNA"/>
</dbReference>
<feature type="domain" description="HMG box" evidence="6">
    <location>
        <begin position="146"/>
        <end position="214"/>
    </location>
</feature>
<keyword evidence="3" id="KW-0804">Transcription</keyword>
<name>B6QQ77_TALMQ</name>
<dbReference type="FunFam" id="1.10.30.10:FF:000041">
    <property type="entry name" value="HMG box family protein"/>
    <property type="match status" value="1"/>
</dbReference>
<evidence type="ECO:0000313" key="8">
    <source>
        <dbReference type="Proteomes" id="UP000001294"/>
    </source>
</evidence>
<dbReference type="InterPro" id="IPR009071">
    <property type="entry name" value="HMG_box_dom"/>
</dbReference>
<organism evidence="7 8">
    <name type="scientific">Talaromyces marneffei (strain ATCC 18224 / CBS 334.59 / QM 7333)</name>
    <name type="common">Penicillium marneffei</name>
    <dbReference type="NCBI Taxonomy" id="441960"/>
    <lineage>
        <taxon>Eukaryota</taxon>
        <taxon>Fungi</taxon>
        <taxon>Dikarya</taxon>
        <taxon>Ascomycota</taxon>
        <taxon>Pezizomycotina</taxon>
        <taxon>Eurotiomycetes</taxon>
        <taxon>Eurotiomycetidae</taxon>
        <taxon>Eurotiales</taxon>
        <taxon>Trichocomaceae</taxon>
        <taxon>Talaromyces</taxon>
        <taxon>Talaromyces sect. Talaromyces</taxon>
    </lineage>
</organism>
<evidence type="ECO:0000256" key="3">
    <source>
        <dbReference type="ARBA" id="ARBA00023163"/>
    </source>
</evidence>
<keyword evidence="1" id="KW-0805">Transcription regulation</keyword>
<accession>B6QQ77</accession>
<dbReference type="PANTHER" id="PTHR10270">
    <property type="entry name" value="SOX TRANSCRIPTION FACTOR"/>
    <property type="match status" value="1"/>
</dbReference>
<feature type="compositionally biased region" description="Polar residues" evidence="5">
    <location>
        <begin position="373"/>
        <end position="384"/>
    </location>
</feature>
<dbReference type="PROSITE" id="PS50118">
    <property type="entry name" value="HMG_BOX_2"/>
    <property type="match status" value="1"/>
</dbReference>
<dbReference type="VEuPathDB" id="FungiDB:PMAA_040750"/>
<keyword evidence="4" id="KW-0539">Nucleus</keyword>
<gene>
    <name evidence="7" type="ORF">PMAA_040750</name>
</gene>
<keyword evidence="8" id="KW-1185">Reference proteome</keyword>
<evidence type="ECO:0000256" key="1">
    <source>
        <dbReference type="ARBA" id="ARBA00023015"/>
    </source>
</evidence>
<dbReference type="STRING" id="441960.B6QQ77"/>
<dbReference type="GO" id="GO:0005634">
    <property type="term" value="C:nucleus"/>
    <property type="evidence" value="ECO:0007669"/>
    <property type="project" value="UniProtKB-UniRule"/>
</dbReference>
<dbReference type="GO" id="GO:0000122">
    <property type="term" value="P:negative regulation of transcription by RNA polymerase II"/>
    <property type="evidence" value="ECO:0007669"/>
    <property type="project" value="TreeGrafter"/>
</dbReference>
<dbReference type="PANTHER" id="PTHR10270:SF320">
    <property type="entry name" value="BOX TRANSCRIPTIONAL REGULATOR, PUTATIVE (AFU_ORTHOLOGUE AFUA_4G10820)-RELATED"/>
    <property type="match status" value="1"/>
</dbReference>
<evidence type="ECO:0000259" key="6">
    <source>
        <dbReference type="PROSITE" id="PS50118"/>
    </source>
</evidence>
<dbReference type="Pfam" id="PF00505">
    <property type="entry name" value="HMG_box"/>
    <property type="match status" value="1"/>
</dbReference>
<dbReference type="SMART" id="SM00398">
    <property type="entry name" value="HMG"/>
    <property type="match status" value="1"/>
</dbReference>
<keyword evidence="2 4" id="KW-0238">DNA-binding</keyword>
<reference evidence="8" key="1">
    <citation type="journal article" date="2015" name="Genome Announc.">
        <title>Genome sequence of the AIDS-associated pathogen Penicillium marneffei (ATCC18224) and its near taxonomic relative Talaromyces stipitatus (ATCC10500).</title>
        <authorList>
            <person name="Nierman W.C."/>
            <person name="Fedorova-Abrams N.D."/>
            <person name="Andrianopoulos A."/>
        </authorList>
    </citation>
    <scope>NUCLEOTIDE SEQUENCE [LARGE SCALE GENOMIC DNA]</scope>
    <source>
        <strain evidence="8">ATCC 18224 / CBS 334.59 / QM 7333</strain>
    </source>
</reference>
<feature type="DNA-binding region" description="HMG box" evidence="4">
    <location>
        <begin position="146"/>
        <end position="214"/>
    </location>
</feature>
<dbReference type="PhylomeDB" id="B6QQ77"/>
<evidence type="ECO:0000313" key="7">
    <source>
        <dbReference type="EMBL" id="EEA20220.1"/>
    </source>
</evidence>
<dbReference type="InterPro" id="IPR050140">
    <property type="entry name" value="SRY-related_HMG-box_TF-like"/>
</dbReference>
<evidence type="ECO:0000256" key="4">
    <source>
        <dbReference type="PROSITE-ProRule" id="PRU00267"/>
    </source>
</evidence>